<accession>A0ABV6FFC0</accession>
<gene>
    <name evidence="2" type="ORF">ACFFJK_10000</name>
</gene>
<evidence type="ECO:0008006" key="4">
    <source>
        <dbReference type="Google" id="ProtNLM"/>
    </source>
</evidence>
<keyword evidence="1" id="KW-0812">Transmembrane</keyword>
<evidence type="ECO:0000256" key="1">
    <source>
        <dbReference type="SAM" id="Phobius"/>
    </source>
</evidence>
<keyword evidence="1" id="KW-1133">Transmembrane helix</keyword>
<keyword evidence="3" id="KW-1185">Reference proteome</keyword>
<dbReference type="EMBL" id="JBHLWP010000009">
    <property type="protein sequence ID" value="MFC0252222.1"/>
    <property type="molecule type" value="Genomic_DNA"/>
</dbReference>
<proteinExistence type="predicted"/>
<dbReference type="InterPro" id="IPR029063">
    <property type="entry name" value="SAM-dependent_MTases_sf"/>
</dbReference>
<name>A0ABV6FFC0_9BURK</name>
<evidence type="ECO:0000313" key="2">
    <source>
        <dbReference type="EMBL" id="MFC0252222.1"/>
    </source>
</evidence>
<dbReference type="Proteomes" id="UP001589773">
    <property type="component" value="Unassembled WGS sequence"/>
</dbReference>
<comment type="caution">
    <text evidence="2">The sequence shown here is derived from an EMBL/GenBank/DDBJ whole genome shotgun (WGS) entry which is preliminary data.</text>
</comment>
<keyword evidence="1" id="KW-0472">Membrane</keyword>
<protein>
    <recommendedName>
        <fullName evidence="4">Phytanoyl-CoA dioxygenase</fullName>
    </recommendedName>
</protein>
<organism evidence="2 3">
    <name type="scientific">Massilia consociata</name>
    <dbReference type="NCBI Taxonomy" id="760117"/>
    <lineage>
        <taxon>Bacteria</taxon>
        <taxon>Pseudomonadati</taxon>
        <taxon>Pseudomonadota</taxon>
        <taxon>Betaproteobacteria</taxon>
        <taxon>Burkholderiales</taxon>
        <taxon>Oxalobacteraceae</taxon>
        <taxon>Telluria group</taxon>
        <taxon>Massilia</taxon>
    </lineage>
</organism>
<sequence length="336" mass="35119">MPAATTASTQLGPVRELARAILAAGPDLREAIGPVEELRLLAERLSGMDMTVRLNVGDGQTWLPSGLAVSPVTAALCAREFLRSAAFIQGAAKALEQAAAHCGDRPVRVLYAGCGPFAFLLLPLLALWPAHRAQFTMLDIHEAALAPARALVSALGLEAGVAAWVRADAATLRLDPAALPDVIVSETMSAALKHEPQVAIVRNLLGQAPHALMVPAEVRVGCALCERPDSSAPWREAAILGRVFTLDAAAAAAWDAAPGATLPGSTITLPAVLAPHNTLRLLTDIVVFDDIVLGQGDCSLNTPRFLPGKPGFAGSQRLQFSYRLGADPGIDWTVAP</sequence>
<dbReference type="SUPFAM" id="SSF53335">
    <property type="entry name" value="S-adenosyl-L-methionine-dependent methyltransferases"/>
    <property type="match status" value="1"/>
</dbReference>
<evidence type="ECO:0000313" key="3">
    <source>
        <dbReference type="Proteomes" id="UP001589773"/>
    </source>
</evidence>
<dbReference type="Gene3D" id="3.40.50.150">
    <property type="entry name" value="Vaccinia Virus protein VP39"/>
    <property type="match status" value="1"/>
</dbReference>
<feature type="transmembrane region" description="Helical" evidence="1">
    <location>
        <begin position="109"/>
        <end position="128"/>
    </location>
</feature>
<reference evidence="2 3" key="1">
    <citation type="submission" date="2024-09" db="EMBL/GenBank/DDBJ databases">
        <authorList>
            <person name="Sun Q."/>
            <person name="Mori K."/>
        </authorList>
    </citation>
    <scope>NUCLEOTIDE SEQUENCE [LARGE SCALE GENOMIC DNA]</scope>
    <source>
        <strain evidence="2 3">CCM 7792</strain>
    </source>
</reference>